<sequence length="61" mass="7080">MQIREASEFHKALYKGSFKLYIICCVRKVDYIHILPHFLKATATLLSGKLQISLIKKCKQL</sequence>
<name>A0A1M5C086_9BACT</name>
<dbReference type="STRING" id="1121884.SAMN02745131_02760"/>
<evidence type="ECO:0000313" key="2">
    <source>
        <dbReference type="Proteomes" id="UP000184048"/>
    </source>
</evidence>
<accession>A0A1M5C086</accession>
<organism evidence="1 2">
    <name type="scientific">Flavisolibacter ginsengisoli DSM 18119</name>
    <dbReference type="NCBI Taxonomy" id="1121884"/>
    <lineage>
        <taxon>Bacteria</taxon>
        <taxon>Pseudomonadati</taxon>
        <taxon>Bacteroidota</taxon>
        <taxon>Chitinophagia</taxon>
        <taxon>Chitinophagales</taxon>
        <taxon>Chitinophagaceae</taxon>
        <taxon>Flavisolibacter</taxon>
    </lineage>
</organism>
<protein>
    <submittedName>
        <fullName evidence="1">Uncharacterized protein</fullName>
    </submittedName>
</protein>
<reference evidence="1 2" key="1">
    <citation type="submission" date="2016-11" db="EMBL/GenBank/DDBJ databases">
        <authorList>
            <person name="Jaros S."/>
            <person name="Januszkiewicz K."/>
            <person name="Wedrychowicz H."/>
        </authorList>
    </citation>
    <scope>NUCLEOTIDE SEQUENCE [LARGE SCALE GENOMIC DNA]</scope>
    <source>
        <strain evidence="1 2">DSM 18119</strain>
    </source>
</reference>
<evidence type="ECO:0000313" key="1">
    <source>
        <dbReference type="EMBL" id="SHF48163.1"/>
    </source>
</evidence>
<gene>
    <name evidence="1" type="ORF">SAMN02745131_02760</name>
</gene>
<dbReference type="EMBL" id="FQUU01000011">
    <property type="protein sequence ID" value="SHF48163.1"/>
    <property type="molecule type" value="Genomic_DNA"/>
</dbReference>
<dbReference type="AlphaFoldDB" id="A0A1M5C086"/>
<dbReference type="Proteomes" id="UP000184048">
    <property type="component" value="Unassembled WGS sequence"/>
</dbReference>
<proteinExistence type="predicted"/>
<keyword evidence="2" id="KW-1185">Reference proteome</keyword>